<dbReference type="SUPFAM" id="SSF48056">
    <property type="entry name" value="Di-copper centre-containing domain"/>
    <property type="match status" value="1"/>
</dbReference>
<dbReference type="AlphaFoldDB" id="A0A0A1T9R6"/>
<dbReference type="Gene3D" id="1.10.1280.10">
    <property type="entry name" value="Di-copper center containing domain from catechol oxidase"/>
    <property type="match status" value="1"/>
</dbReference>
<keyword evidence="6" id="KW-1185">Reference proteome</keyword>
<evidence type="ECO:0000313" key="5">
    <source>
        <dbReference type="EMBL" id="CEJ93806.1"/>
    </source>
</evidence>
<dbReference type="OrthoDB" id="6132182at2759"/>
<organism evidence="5 6">
    <name type="scientific">[Torrubiella] hemipterigena</name>
    <dbReference type="NCBI Taxonomy" id="1531966"/>
    <lineage>
        <taxon>Eukaryota</taxon>
        <taxon>Fungi</taxon>
        <taxon>Dikarya</taxon>
        <taxon>Ascomycota</taxon>
        <taxon>Pezizomycotina</taxon>
        <taxon>Sordariomycetes</taxon>
        <taxon>Hypocreomycetidae</taxon>
        <taxon>Hypocreales</taxon>
        <taxon>Clavicipitaceae</taxon>
        <taxon>Clavicipitaceae incertae sedis</taxon>
        <taxon>'Torrubiella' clade</taxon>
    </lineage>
</organism>
<feature type="chain" id="PRO_5001979440" description="Tyrosinase copper-binding domain-containing protein" evidence="3">
    <location>
        <begin position="22"/>
        <end position="635"/>
    </location>
</feature>
<protein>
    <recommendedName>
        <fullName evidence="4">Tyrosinase copper-binding domain-containing protein</fullName>
    </recommendedName>
</protein>
<proteinExistence type="predicted"/>
<feature type="signal peptide" evidence="3">
    <location>
        <begin position="1"/>
        <end position="21"/>
    </location>
</feature>
<dbReference type="Pfam" id="PF00264">
    <property type="entry name" value="Tyrosinase"/>
    <property type="match status" value="1"/>
</dbReference>
<feature type="compositionally biased region" description="Low complexity" evidence="2">
    <location>
        <begin position="469"/>
        <end position="490"/>
    </location>
</feature>
<dbReference type="InterPro" id="IPR050316">
    <property type="entry name" value="Tyrosinase/Hemocyanin"/>
</dbReference>
<accession>A0A0A1T9R6</accession>
<sequence length="635" mass="69221">MQLSFSTTAFLLLGAVQGVLSDHIKVTGAPASSDGSVPVRRSITQLQEEAGPQWDLYIQSLQEMYDADSSDPLSQFQIAGIHGRPFVEWNNTGRSTTNGWGGYSTHGEPLFLTWHRPFVALFEQTLVSHAKRLAQGYPAEQRDTYVQAADQLRVPYWDWSLEPHVPQATVPQMVTINKASSGSVAQTKVNNPLYAFSYPKKALDGVYGLFDRTRLDLPIRCPAPNSYPFSASRNIASRPYKEWTYDIFTRSSNFNEFATTSSSGMSLESIHNSVHWDAGCGGQFLNAEYSAFEPLFMLHHANVDRLWAYWQALRPDSTTFDYQYAGLPRFSSPGGSIISVNSPLQPFMQPDGSWHTSKSVDSIRTFGYTYEGLEYWKKSTEDMKRDTAQIINNLYGPKSQNSKKPTATPSATKTPSSTTKIPSSAKGTSSAATASPSSVDSKAPSSVSNTPSSVSKTPSSVDNTPSPVDTKTPSSTDDNTPPSNDNNTPTVDQDTVRFFANISIDVTQLPERPCAIGIFVGGRSAGSMVIMKQPSEGILHDGFPLDHAIRTSGLNRGISVDEILAKVKANLKVVISRVDGTTISSDKVPSLKVDLEQSRVTPATSEFDLPTHSQTELVSGFKGGVVGCPAPVRKQ</sequence>
<reference evidence="5 6" key="1">
    <citation type="journal article" date="2015" name="Genome Announc.">
        <title>Draft Genome Sequence and Gene Annotation of the Entomopathogenic Fungus Verticillium hemipterigenum.</title>
        <authorList>
            <person name="Horn F."/>
            <person name="Habel A."/>
            <person name="Scharf D.H."/>
            <person name="Dworschak J."/>
            <person name="Brakhage A.A."/>
            <person name="Guthke R."/>
            <person name="Hertweck C."/>
            <person name="Linde J."/>
        </authorList>
    </citation>
    <scope>NUCLEOTIDE SEQUENCE [LARGE SCALE GENOMIC DNA]</scope>
</reference>
<evidence type="ECO:0000256" key="1">
    <source>
        <dbReference type="ARBA" id="ARBA00022723"/>
    </source>
</evidence>
<dbReference type="PANTHER" id="PTHR11474:SF131">
    <property type="entry name" value="TYROSINASE COPPER-BINDING DOMAIN-CONTAINING PROTEIN"/>
    <property type="match status" value="1"/>
</dbReference>
<dbReference type="GO" id="GO:0016491">
    <property type="term" value="F:oxidoreductase activity"/>
    <property type="evidence" value="ECO:0007669"/>
    <property type="project" value="InterPro"/>
</dbReference>
<feature type="region of interest" description="Disordered" evidence="2">
    <location>
        <begin position="394"/>
        <end position="492"/>
    </location>
</feature>
<feature type="compositionally biased region" description="Low complexity" evidence="2">
    <location>
        <begin position="402"/>
        <end position="461"/>
    </location>
</feature>
<evidence type="ECO:0000259" key="4">
    <source>
        <dbReference type="PROSITE" id="PS00497"/>
    </source>
</evidence>
<dbReference type="GO" id="GO:0046872">
    <property type="term" value="F:metal ion binding"/>
    <property type="evidence" value="ECO:0007669"/>
    <property type="project" value="UniProtKB-KW"/>
</dbReference>
<dbReference type="PROSITE" id="PS00497">
    <property type="entry name" value="TYROSINASE_1"/>
    <property type="match status" value="1"/>
</dbReference>
<dbReference type="InterPro" id="IPR002227">
    <property type="entry name" value="Tyrosinase_Cu-bd"/>
</dbReference>
<dbReference type="PANTHER" id="PTHR11474">
    <property type="entry name" value="TYROSINASE FAMILY MEMBER"/>
    <property type="match status" value="1"/>
</dbReference>
<evidence type="ECO:0000256" key="3">
    <source>
        <dbReference type="SAM" id="SignalP"/>
    </source>
</evidence>
<evidence type="ECO:0000313" key="6">
    <source>
        <dbReference type="Proteomes" id="UP000039046"/>
    </source>
</evidence>
<keyword evidence="3" id="KW-0732">Signal</keyword>
<dbReference type="Proteomes" id="UP000039046">
    <property type="component" value="Unassembled WGS sequence"/>
</dbReference>
<gene>
    <name evidence="5" type="ORF">VHEMI09374</name>
</gene>
<dbReference type="PRINTS" id="PR00092">
    <property type="entry name" value="TYROSINASE"/>
</dbReference>
<dbReference type="EMBL" id="CDHN01000006">
    <property type="protein sequence ID" value="CEJ93806.1"/>
    <property type="molecule type" value="Genomic_DNA"/>
</dbReference>
<name>A0A0A1T9R6_9HYPO</name>
<evidence type="ECO:0000256" key="2">
    <source>
        <dbReference type="SAM" id="MobiDB-lite"/>
    </source>
</evidence>
<dbReference type="HOGENOM" id="CLU_013691_2_0_1"/>
<dbReference type="STRING" id="1531966.A0A0A1T9R6"/>
<feature type="domain" description="Tyrosinase copper-binding" evidence="4">
    <location>
        <begin position="106"/>
        <end position="123"/>
    </location>
</feature>
<dbReference type="InterPro" id="IPR008922">
    <property type="entry name" value="Di-copper_centre_dom_sf"/>
</dbReference>
<keyword evidence="1" id="KW-0479">Metal-binding</keyword>